<proteinExistence type="predicted"/>
<evidence type="ECO:0000313" key="1">
    <source>
        <dbReference type="EMBL" id="CAD2161645.1"/>
    </source>
</evidence>
<comment type="caution">
    <text evidence="1">The sequence shown here is derived from an EMBL/GenBank/DDBJ whole genome shotgun (WGS) entry which is preliminary data.</text>
</comment>
<sequence length="307" mass="36430">MPNILPDQKFSLVEVSLLARIFTEFNKELFLNYSDKEDLAQIIKKYGDELFSNLLEDEDIFDTVPFNETFKKLGKVVNHYKNMVRGIKLKDYNEYANIQTKRSVIMKRFVEIAHTMSPINFKKFFKYLTQIDLWTVVEDNIYAILTRIHAELMQLNETQIGGIYYNCHFIANSEQNIFILFNLYKFIQMLIQSFINEYNLDINFYKYLLNNYYGQNNTFEISIESYIESIKTIEINAKIFENLIENSSILNNLEVLEYFGKYSKENDMNPIYLKFMYLAYLKQVNFGQQEGGQSSHYGEYTAYLAEP</sequence>
<protein>
    <submittedName>
        <fullName evidence="1">Uncharacterized protein</fullName>
    </submittedName>
</protein>
<dbReference type="AlphaFoldDB" id="A0A6V7UMK7"/>
<accession>A0A6V7UMK7</accession>
<name>A0A6V7UMK7_MELEN</name>
<dbReference type="EMBL" id="CAJEWN010000087">
    <property type="protein sequence ID" value="CAD2161645.1"/>
    <property type="molecule type" value="Genomic_DNA"/>
</dbReference>
<reference evidence="1 2" key="1">
    <citation type="submission" date="2020-08" db="EMBL/GenBank/DDBJ databases">
        <authorList>
            <person name="Koutsovoulos G."/>
            <person name="Danchin GJ E."/>
        </authorList>
    </citation>
    <scope>NUCLEOTIDE SEQUENCE [LARGE SCALE GENOMIC DNA]</scope>
</reference>
<evidence type="ECO:0000313" key="2">
    <source>
        <dbReference type="Proteomes" id="UP000580250"/>
    </source>
</evidence>
<organism evidence="1 2">
    <name type="scientific">Meloidogyne enterolobii</name>
    <name type="common">Root-knot nematode worm</name>
    <name type="synonym">Meloidogyne mayaguensis</name>
    <dbReference type="NCBI Taxonomy" id="390850"/>
    <lineage>
        <taxon>Eukaryota</taxon>
        <taxon>Metazoa</taxon>
        <taxon>Ecdysozoa</taxon>
        <taxon>Nematoda</taxon>
        <taxon>Chromadorea</taxon>
        <taxon>Rhabditida</taxon>
        <taxon>Tylenchina</taxon>
        <taxon>Tylenchomorpha</taxon>
        <taxon>Tylenchoidea</taxon>
        <taxon>Meloidogynidae</taxon>
        <taxon>Meloidogyninae</taxon>
        <taxon>Meloidogyne</taxon>
    </lineage>
</organism>
<gene>
    <name evidence="1" type="ORF">MENT_LOCUS14962</name>
</gene>
<dbReference type="Proteomes" id="UP000580250">
    <property type="component" value="Unassembled WGS sequence"/>
</dbReference>